<dbReference type="GO" id="GO:0005886">
    <property type="term" value="C:plasma membrane"/>
    <property type="evidence" value="ECO:0007669"/>
    <property type="project" value="UniProtKB-SubCell"/>
</dbReference>
<evidence type="ECO:0000256" key="3">
    <source>
        <dbReference type="ARBA" id="ARBA00022475"/>
    </source>
</evidence>
<dbReference type="InterPro" id="IPR035906">
    <property type="entry name" value="MetI-like_sf"/>
</dbReference>
<sequence length="280" mass="31221">MSLSRQTKAALRWCVHLVLIGVGIIWVYPFVWMITSSLKTNAEYISKGYKFLPDKFQFANYVRAWETAKFSTYFVNTVIVSVFVVAIVVAVCAMTGYVLGRYRFPGRILFMSVITATMFMPKGYTIIPIYFLINLLGLNNTLAGVILAEVGGAHVLFILLFTAHFSGIPKELEEASEIDGSGFFRTFVQIMLPLSKPILATTCILQFMWAWNSFLLPLIFTLSKPELRTLGVGMYQFVGEFSVDWTGMAAAASISLLPIIAIFIAFQRYFVEGVAGSVKG</sequence>
<feature type="transmembrane region" description="Helical" evidence="7">
    <location>
        <begin position="12"/>
        <end position="34"/>
    </location>
</feature>
<dbReference type="PROSITE" id="PS50928">
    <property type="entry name" value="ABC_TM1"/>
    <property type="match status" value="1"/>
</dbReference>
<dbReference type="GO" id="GO:0055085">
    <property type="term" value="P:transmembrane transport"/>
    <property type="evidence" value="ECO:0007669"/>
    <property type="project" value="InterPro"/>
</dbReference>
<dbReference type="SUPFAM" id="SSF161098">
    <property type="entry name" value="MetI-like"/>
    <property type="match status" value="1"/>
</dbReference>
<dbReference type="Gene3D" id="1.10.3720.10">
    <property type="entry name" value="MetI-like"/>
    <property type="match status" value="1"/>
</dbReference>
<dbReference type="Proteomes" id="UP000293142">
    <property type="component" value="Unassembled WGS sequence"/>
</dbReference>
<feature type="transmembrane region" description="Helical" evidence="7">
    <location>
        <begin position="198"/>
        <end position="220"/>
    </location>
</feature>
<dbReference type="EMBL" id="SIRE01000008">
    <property type="protein sequence ID" value="TBL78992.1"/>
    <property type="molecule type" value="Genomic_DNA"/>
</dbReference>
<keyword evidence="2 7" id="KW-0813">Transport</keyword>
<evidence type="ECO:0000259" key="8">
    <source>
        <dbReference type="PROSITE" id="PS50928"/>
    </source>
</evidence>
<evidence type="ECO:0000256" key="4">
    <source>
        <dbReference type="ARBA" id="ARBA00022692"/>
    </source>
</evidence>
<dbReference type="OrthoDB" id="187395at2"/>
<keyword evidence="4 7" id="KW-0812">Transmembrane</keyword>
<evidence type="ECO:0000313" key="10">
    <source>
        <dbReference type="Proteomes" id="UP000293142"/>
    </source>
</evidence>
<dbReference type="PANTHER" id="PTHR43744:SF8">
    <property type="entry name" value="SN-GLYCEROL-3-PHOSPHATE TRANSPORT SYSTEM PERMEASE PROTEIN UGPE"/>
    <property type="match status" value="1"/>
</dbReference>
<dbReference type="PANTHER" id="PTHR43744">
    <property type="entry name" value="ABC TRANSPORTER PERMEASE PROTEIN MG189-RELATED-RELATED"/>
    <property type="match status" value="1"/>
</dbReference>
<comment type="subcellular location">
    <subcellularLocation>
        <location evidence="1 7">Cell membrane</location>
        <topology evidence="1 7">Multi-pass membrane protein</topology>
    </subcellularLocation>
</comment>
<proteinExistence type="inferred from homology"/>
<feature type="transmembrane region" description="Helical" evidence="7">
    <location>
        <begin position="108"/>
        <end position="133"/>
    </location>
</feature>
<evidence type="ECO:0000256" key="7">
    <source>
        <dbReference type="RuleBase" id="RU363032"/>
    </source>
</evidence>
<dbReference type="CDD" id="cd06261">
    <property type="entry name" value="TM_PBP2"/>
    <property type="match status" value="1"/>
</dbReference>
<evidence type="ECO:0000256" key="2">
    <source>
        <dbReference type="ARBA" id="ARBA00022448"/>
    </source>
</evidence>
<gene>
    <name evidence="9" type="ORF">EYB31_12255</name>
</gene>
<evidence type="ECO:0000256" key="5">
    <source>
        <dbReference type="ARBA" id="ARBA00022989"/>
    </source>
</evidence>
<reference evidence="9 10" key="1">
    <citation type="submission" date="2019-02" db="EMBL/GenBank/DDBJ databases">
        <title>Paenibacillus sp. nov., isolated from surface-sterilized tissue of Thalictrum simplex L.</title>
        <authorList>
            <person name="Tuo L."/>
        </authorList>
    </citation>
    <scope>NUCLEOTIDE SEQUENCE [LARGE SCALE GENOMIC DNA]</scope>
    <source>
        <strain evidence="9 10">N2SHLJ1</strain>
    </source>
</reference>
<evidence type="ECO:0000313" key="9">
    <source>
        <dbReference type="EMBL" id="TBL78992.1"/>
    </source>
</evidence>
<feature type="transmembrane region" description="Helical" evidence="7">
    <location>
        <begin position="245"/>
        <end position="266"/>
    </location>
</feature>
<dbReference type="InterPro" id="IPR000515">
    <property type="entry name" value="MetI-like"/>
</dbReference>
<accession>A0A4V2J4B5</accession>
<evidence type="ECO:0000256" key="1">
    <source>
        <dbReference type="ARBA" id="ARBA00004651"/>
    </source>
</evidence>
<dbReference type="RefSeq" id="WP_131013629.1">
    <property type="nucleotide sequence ID" value="NZ_SIRE01000008.1"/>
</dbReference>
<keyword evidence="3" id="KW-1003">Cell membrane</keyword>
<keyword evidence="6 7" id="KW-0472">Membrane</keyword>
<organism evidence="9 10">
    <name type="scientific">Paenibacillus thalictri</name>
    <dbReference type="NCBI Taxonomy" id="2527873"/>
    <lineage>
        <taxon>Bacteria</taxon>
        <taxon>Bacillati</taxon>
        <taxon>Bacillota</taxon>
        <taxon>Bacilli</taxon>
        <taxon>Bacillales</taxon>
        <taxon>Paenibacillaceae</taxon>
        <taxon>Paenibacillus</taxon>
    </lineage>
</organism>
<feature type="transmembrane region" description="Helical" evidence="7">
    <location>
        <begin position="73"/>
        <end position="99"/>
    </location>
</feature>
<evidence type="ECO:0000256" key="6">
    <source>
        <dbReference type="ARBA" id="ARBA00023136"/>
    </source>
</evidence>
<dbReference type="AlphaFoldDB" id="A0A4V2J4B5"/>
<feature type="transmembrane region" description="Helical" evidence="7">
    <location>
        <begin position="145"/>
        <end position="163"/>
    </location>
</feature>
<comment type="similarity">
    <text evidence="7">Belongs to the binding-protein-dependent transport system permease family.</text>
</comment>
<protein>
    <submittedName>
        <fullName evidence="9">Carbohydrate ABC transporter permease</fullName>
    </submittedName>
</protein>
<keyword evidence="5 7" id="KW-1133">Transmembrane helix</keyword>
<dbReference type="Pfam" id="PF00528">
    <property type="entry name" value="BPD_transp_1"/>
    <property type="match status" value="1"/>
</dbReference>
<comment type="caution">
    <text evidence="9">The sequence shown here is derived from an EMBL/GenBank/DDBJ whole genome shotgun (WGS) entry which is preliminary data.</text>
</comment>
<keyword evidence="10" id="KW-1185">Reference proteome</keyword>
<feature type="domain" description="ABC transmembrane type-1" evidence="8">
    <location>
        <begin position="74"/>
        <end position="266"/>
    </location>
</feature>
<name>A0A4V2J4B5_9BACL</name>